<feature type="binding site" evidence="5">
    <location>
        <position position="368"/>
    </location>
    <ligand>
        <name>S-adenosyl-L-methionine</name>
        <dbReference type="ChEBI" id="CHEBI:59789"/>
    </ligand>
</feature>
<evidence type="ECO:0000256" key="2">
    <source>
        <dbReference type="ARBA" id="ARBA00022679"/>
    </source>
</evidence>
<evidence type="ECO:0000256" key="6">
    <source>
        <dbReference type="SAM" id="MobiDB-lite"/>
    </source>
</evidence>
<dbReference type="Pfam" id="PF01189">
    <property type="entry name" value="Methyltr_RsmB-F"/>
    <property type="match status" value="1"/>
</dbReference>
<keyword evidence="4 5" id="KW-0694">RNA-binding</keyword>
<feature type="binding site" evidence="5">
    <location>
        <begin position="343"/>
        <end position="349"/>
    </location>
    <ligand>
        <name>S-adenosyl-L-methionine</name>
        <dbReference type="ChEBI" id="CHEBI:59789"/>
    </ligand>
</feature>
<keyword evidence="9" id="KW-1185">Reference proteome</keyword>
<keyword evidence="1 5" id="KW-0489">Methyltransferase</keyword>
<evidence type="ECO:0000259" key="7">
    <source>
        <dbReference type="PROSITE" id="PS51686"/>
    </source>
</evidence>
<feature type="compositionally biased region" description="Gly residues" evidence="6">
    <location>
        <begin position="14"/>
        <end position="42"/>
    </location>
</feature>
<dbReference type="AlphaFoldDB" id="A0A399JAY1"/>
<dbReference type="PANTHER" id="PTHR22807">
    <property type="entry name" value="NOP2 YEAST -RELATED NOL1/NOP2/FMU SUN DOMAIN-CONTAINING"/>
    <property type="match status" value="1"/>
</dbReference>
<dbReference type="Gene3D" id="1.10.940.10">
    <property type="entry name" value="NusB-like"/>
    <property type="match status" value="1"/>
</dbReference>
<dbReference type="SUPFAM" id="SSF53335">
    <property type="entry name" value="S-adenosyl-L-methionine-dependent methyltransferases"/>
    <property type="match status" value="1"/>
</dbReference>
<evidence type="ECO:0000313" key="8">
    <source>
        <dbReference type="EMBL" id="RII41697.1"/>
    </source>
</evidence>
<protein>
    <submittedName>
        <fullName evidence="8">rRNA small subunit methyltransferase B</fullName>
    </submittedName>
</protein>
<dbReference type="PROSITE" id="PS51686">
    <property type="entry name" value="SAM_MT_RSMB_NOP"/>
    <property type="match status" value="1"/>
</dbReference>
<dbReference type="GO" id="GO:0006355">
    <property type="term" value="P:regulation of DNA-templated transcription"/>
    <property type="evidence" value="ECO:0007669"/>
    <property type="project" value="InterPro"/>
</dbReference>
<comment type="similarity">
    <text evidence="5">Belongs to the class I-like SAM-binding methyltransferase superfamily. RsmB/NOP family.</text>
</comment>
<keyword evidence="3 5" id="KW-0949">S-adenosyl-L-methionine</keyword>
<feature type="region of interest" description="Disordered" evidence="6">
    <location>
        <begin position="1"/>
        <end position="78"/>
    </location>
</feature>
<feature type="domain" description="SAM-dependent MTase RsmB/NOP-type" evidence="7">
    <location>
        <begin position="239"/>
        <end position="543"/>
    </location>
</feature>
<dbReference type="InterPro" id="IPR023267">
    <property type="entry name" value="RCMT"/>
</dbReference>
<organism evidence="8 9">
    <name type="scientific">Galactobacter valiniphilus</name>
    <dbReference type="NCBI Taxonomy" id="2676122"/>
    <lineage>
        <taxon>Bacteria</taxon>
        <taxon>Bacillati</taxon>
        <taxon>Actinomycetota</taxon>
        <taxon>Actinomycetes</taxon>
        <taxon>Micrococcales</taxon>
        <taxon>Micrococcaceae</taxon>
        <taxon>Galactobacter</taxon>
    </lineage>
</organism>
<evidence type="ECO:0000313" key="9">
    <source>
        <dbReference type="Proteomes" id="UP000265419"/>
    </source>
</evidence>
<feature type="binding site" evidence="5">
    <location>
        <position position="413"/>
    </location>
    <ligand>
        <name>S-adenosyl-L-methionine</name>
        <dbReference type="ChEBI" id="CHEBI:59789"/>
    </ligand>
</feature>
<dbReference type="GO" id="GO:0001510">
    <property type="term" value="P:RNA methylation"/>
    <property type="evidence" value="ECO:0007669"/>
    <property type="project" value="InterPro"/>
</dbReference>
<dbReference type="PRINTS" id="PR02008">
    <property type="entry name" value="RCMTFAMILY"/>
</dbReference>
<dbReference type="Pfam" id="PF01029">
    <property type="entry name" value="NusB"/>
    <property type="match status" value="1"/>
</dbReference>
<evidence type="ECO:0000256" key="3">
    <source>
        <dbReference type="ARBA" id="ARBA00022691"/>
    </source>
</evidence>
<dbReference type="PANTHER" id="PTHR22807:SF53">
    <property type="entry name" value="RIBOSOMAL RNA SMALL SUBUNIT METHYLTRANSFERASE B-RELATED"/>
    <property type="match status" value="1"/>
</dbReference>
<proteinExistence type="inferred from homology"/>
<sequence>MSGAGENNERRSGQGRGGNAGGGRDGQGRSGGTRRGSRGSGGSDRRDAAGRQRHRGQGDGPRQYGTLNPSERARTADPSRAAAYEVLRAVQDDDAYANLALPAAIRRHGLDKRDAGFATELTYGALRGLGRLDAVIAMCTDRKLKQIDPNVLDALRLGTYQLLDMRVPAHAALSATVALTRDKVGAGAGGFVNAVLRRVSERETEEWDAAIVDAAKDETARLSVLTSHPEWIVRALRGALTTHGREAAELPELLEADNAAPVVNLVALPGLGDIEALEEAGAVRSELVPGALLAEAGGDPARLPGVDAGAARVQDAGSQLVARALAGAELPAGDRDVAWLDMCAGPGGKAALLGALAAERGAHLEANEVAQHRAKLVVEGMRAVEQDAWHVEVGDGRRYGKEAPGFFDRIMLDAPCSGLGALRRRPEARWRKQPSDIPALSALQEELLLAGLDALRPGGVLAYVTCSPHPAETLAVVEAVLHRRKDVRLLDTGAAVDSAALPATVAATRPADATIGSDTGSSVQLFPHAHGTDAMFMALLTRD</sequence>
<name>A0A399JAY1_9MICC</name>
<dbReference type="GO" id="GO:0008173">
    <property type="term" value="F:RNA methyltransferase activity"/>
    <property type="evidence" value="ECO:0007669"/>
    <property type="project" value="InterPro"/>
</dbReference>
<dbReference type="InterPro" id="IPR006027">
    <property type="entry name" value="NusB_RsmB_TIM44"/>
</dbReference>
<dbReference type="Proteomes" id="UP000265419">
    <property type="component" value="Unassembled WGS sequence"/>
</dbReference>
<feature type="binding site" evidence="5">
    <location>
        <position position="395"/>
    </location>
    <ligand>
        <name>S-adenosyl-L-methionine</name>
        <dbReference type="ChEBI" id="CHEBI:59789"/>
    </ligand>
</feature>
<accession>A0A399JAY1</accession>
<dbReference type="InterPro" id="IPR035926">
    <property type="entry name" value="NusB-like_sf"/>
</dbReference>
<feature type="active site" description="Nucleophile" evidence="5">
    <location>
        <position position="466"/>
    </location>
</feature>
<keyword evidence="2 5" id="KW-0808">Transferase</keyword>
<dbReference type="GO" id="GO:0003723">
    <property type="term" value="F:RNA binding"/>
    <property type="evidence" value="ECO:0007669"/>
    <property type="project" value="UniProtKB-UniRule"/>
</dbReference>
<dbReference type="InterPro" id="IPR029063">
    <property type="entry name" value="SAM-dependent_MTases_sf"/>
</dbReference>
<evidence type="ECO:0000256" key="4">
    <source>
        <dbReference type="ARBA" id="ARBA00022884"/>
    </source>
</evidence>
<dbReference type="InterPro" id="IPR001678">
    <property type="entry name" value="MeTrfase_RsmB-F_NOP2_dom"/>
</dbReference>
<dbReference type="RefSeq" id="WP_119425184.1">
    <property type="nucleotide sequence ID" value="NZ_QQXK01000022.1"/>
</dbReference>
<dbReference type="SUPFAM" id="SSF48013">
    <property type="entry name" value="NusB-like"/>
    <property type="match status" value="1"/>
</dbReference>
<dbReference type="EMBL" id="QQXK01000022">
    <property type="protein sequence ID" value="RII41697.1"/>
    <property type="molecule type" value="Genomic_DNA"/>
</dbReference>
<reference evidence="8 9" key="1">
    <citation type="submission" date="2018-07" db="EMBL/GenBank/DDBJ databases">
        <title>Arthrobacter sp. nov., isolated from raw cow's milk with high bacterial count.</title>
        <authorList>
            <person name="Hahne J."/>
            <person name="Isele D."/>
            <person name="Lipski A."/>
        </authorList>
    </citation>
    <scope>NUCLEOTIDE SEQUENCE [LARGE SCALE GENOMIC DNA]</scope>
    <source>
        <strain evidence="8 9">JZ R-35</strain>
    </source>
</reference>
<dbReference type="InterPro" id="IPR049560">
    <property type="entry name" value="MeTrfase_RsmB-F_NOP2_cat"/>
</dbReference>
<comment type="caution">
    <text evidence="8">The sequence shown here is derived from an EMBL/GenBank/DDBJ whole genome shotgun (WGS) entry which is preliminary data.</text>
</comment>
<gene>
    <name evidence="8" type="ORF">DWB68_11030</name>
</gene>
<evidence type="ECO:0000256" key="5">
    <source>
        <dbReference type="PROSITE-ProRule" id="PRU01023"/>
    </source>
</evidence>
<evidence type="ECO:0000256" key="1">
    <source>
        <dbReference type="ARBA" id="ARBA00022603"/>
    </source>
</evidence>
<dbReference type="Gene3D" id="3.40.50.150">
    <property type="entry name" value="Vaccinia Virus protein VP39"/>
    <property type="match status" value="1"/>
</dbReference>